<evidence type="ECO:0000313" key="4">
    <source>
        <dbReference type="Proteomes" id="UP001556367"/>
    </source>
</evidence>
<sequence>MLLKSVLAGLVCATVHSALVNAYVVPRQTFSQADSDGMDDLPYNFTLAAWNTTLPNTNSTGAPLVLGQNGATSGFSLQVTSTWASYPYNEYPVLSLIGGTLRAYTRQGEWITNATSVFAGRPMGWVTTRMRTTAVAAKDFAVTPLQSGTVPQPSPAPGPGASVPAETEPELPLLYGLGTADLWSLCPTGSGPFAQTNVVFNASASPPWAGYNPADCFSVRLHIVRV</sequence>
<dbReference type="Proteomes" id="UP001556367">
    <property type="component" value="Unassembled WGS sequence"/>
</dbReference>
<dbReference type="EMBL" id="JASNQZ010000003">
    <property type="protein sequence ID" value="KAL0959058.1"/>
    <property type="molecule type" value="Genomic_DNA"/>
</dbReference>
<evidence type="ECO:0000256" key="2">
    <source>
        <dbReference type="SAM" id="SignalP"/>
    </source>
</evidence>
<name>A0ABR3JTA8_9AGAR</name>
<keyword evidence="2" id="KW-0732">Signal</keyword>
<organism evidence="3 4">
    <name type="scientific">Hohenbuehelia grisea</name>
    <dbReference type="NCBI Taxonomy" id="104357"/>
    <lineage>
        <taxon>Eukaryota</taxon>
        <taxon>Fungi</taxon>
        <taxon>Dikarya</taxon>
        <taxon>Basidiomycota</taxon>
        <taxon>Agaricomycotina</taxon>
        <taxon>Agaricomycetes</taxon>
        <taxon>Agaricomycetidae</taxon>
        <taxon>Agaricales</taxon>
        <taxon>Pleurotineae</taxon>
        <taxon>Pleurotaceae</taxon>
        <taxon>Hohenbuehelia</taxon>
    </lineage>
</organism>
<reference evidence="4" key="1">
    <citation type="submission" date="2024-06" db="EMBL/GenBank/DDBJ databases">
        <title>Multi-omics analyses provide insights into the biosynthesis of the anticancer antibiotic pleurotin in Hohenbuehelia grisea.</title>
        <authorList>
            <person name="Weaver J.A."/>
            <person name="Alberti F."/>
        </authorList>
    </citation>
    <scope>NUCLEOTIDE SEQUENCE [LARGE SCALE GENOMIC DNA]</scope>
    <source>
        <strain evidence="4">T-177</strain>
    </source>
</reference>
<feature type="signal peptide" evidence="2">
    <location>
        <begin position="1"/>
        <end position="22"/>
    </location>
</feature>
<evidence type="ECO:0000256" key="1">
    <source>
        <dbReference type="SAM" id="MobiDB-lite"/>
    </source>
</evidence>
<keyword evidence="4" id="KW-1185">Reference proteome</keyword>
<feature type="region of interest" description="Disordered" evidence="1">
    <location>
        <begin position="146"/>
        <end position="165"/>
    </location>
</feature>
<accession>A0ABR3JTA8</accession>
<protein>
    <submittedName>
        <fullName evidence="3">Uncharacterized protein</fullName>
    </submittedName>
</protein>
<comment type="caution">
    <text evidence="3">The sequence shown here is derived from an EMBL/GenBank/DDBJ whole genome shotgun (WGS) entry which is preliminary data.</text>
</comment>
<proteinExistence type="predicted"/>
<feature type="chain" id="PRO_5046813000" evidence="2">
    <location>
        <begin position="23"/>
        <end position="226"/>
    </location>
</feature>
<evidence type="ECO:0000313" key="3">
    <source>
        <dbReference type="EMBL" id="KAL0959058.1"/>
    </source>
</evidence>
<gene>
    <name evidence="3" type="ORF">HGRIS_014358</name>
</gene>